<dbReference type="Proteomes" id="UP001283361">
    <property type="component" value="Unassembled WGS sequence"/>
</dbReference>
<gene>
    <name evidence="2" type="ORF">RRG08_066758</name>
</gene>
<evidence type="ECO:0000313" key="2">
    <source>
        <dbReference type="EMBL" id="KAK3701265.1"/>
    </source>
</evidence>
<comment type="caution">
    <text evidence="2">The sequence shown here is derived from an EMBL/GenBank/DDBJ whole genome shotgun (WGS) entry which is preliminary data.</text>
</comment>
<evidence type="ECO:0000256" key="1">
    <source>
        <dbReference type="SAM" id="MobiDB-lite"/>
    </source>
</evidence>
<evidence type="ECO:0000313" key="3">
    <source>
        <dbReference type="Proteomes" id="UP001283361"/>
    </source>
</evidence>
<keyword evidence="3" id="KW-1185">Reference proteome</keyword>
<proteinExistence type="predicted"/>
<organism evidence="2 3">
    <name type="scientific">Elysia crispata</name>
    <name type="common">lettuce slug</name>
    <dbReference type="NCBI Taxonomy" id="231223"/>
    <lineage>
        <taxon>Eukaryota</taxon>
        <taxon>Metazoa</taxon>
        <taxon>Spiralia</taxon>
        <taxon>Lophotrochozoa</taxon>
        <taxon>Mollusca</taxon>
        <taxon>Gastropoda</taxon>
        <taxon>Heterobranchia</taxon>
        <taxon>Euthyneura</taxon>
        <taxon>Panpulmonata</taxon>
        <taxon>Sacoglossa</taxon>
        <taxon>Placobranchoidea</taxon>
        <taxon>Plakobranchidae</taxon>
        <taxon>Elysia</taxon>
    </lineage>
</organism>
<sequence>MEGKEHRQGNSRDDPDVPTTFPGRTARVFLDCQRKSMNVLSTSANTSPSNKLIASLQQVRAPLVTVWTGISSDLVRLPDPHNEYPDGQSAKAIKNA</sequence>
<name>A0AAE0XPF9_9GAST</name>
<dbReference type="EMBL" id="JAWDGP010007896">
    <property type="protein sequence ID" value="KAK3701265.1"/>
    <property type="molecule type" value="Genomic_DNA"/>
</dbReference>
<accession>A0AAE0XPF9</accession>
<dbReference type="AlphaFoldDB" id="A0AAE0XPF9"/>
<reference evidence="2" key="1">
    <citation type="journal article" date="2023" name="G3 (Bethesda)">
        <title>A reference genome for the long-term kleptoplast-retaining sea slug Elysia crispata morphotype clarki.</title>
        <authorList>
            <person name="Eastman K.E."/>
            <person name="Pendleton A.L."/>
            <person name="Shaikh M.A."/>
            <person name="Suttiyut T."/>
            <person name="Ogas R."/>
            <person name="Tomko P."/>
            <person name="Gavelis G."/>
            <person name="Widhalm J.R."/>
            <person name="Wisecaver J.H."/>
        </authorList>
    </citation>
    <scope>NUCLEOTIDE SEQUENCE</scope>
    <source>
        <strain evidence="2">ECLA1</strain>
    </source>
</reference>
<feature type="region of interest" description="Disordered" evidence="1">
    <location>
        <begin position="1"/>
        <end position="24"/>
    </location>
</feature>
<feature type="compositionally biased region" description="Basic and acidic residues" evidence="1">
    <location>
        <begin position="1"/>
        <end position="15"/>
    </location>
</feature>
<protein>
    <submittedName>
        <fullName evidence="2">Uncharacterized protein</fullName>
    </submittedName>
</protein>